<dbReference type="Gene3D" id="2.40.50.40">
    <property type="match status" value="1"/>
</dbReference>
<organism evidence="2 3">
    <name type="scientific">Rubroshorea leprosula</name>
    <dbReference type="NCBI Taxonomy" id="152421"/>
    <lineage>
        <taxon>Eukaryota</taxon>
        <taxon>Viridiplantae</taxon>
        <taxon>Streptophyta</taxon>
        <taxon>Embryophyta</taxon>
        <taxon>Tracheophyta</taxon>
        <taxon>Spermatophyta</taxon>
        <taxon>Magnoliopsida</taxon>
        <taxon>eudicotyledons</taxon>
        <taxon>Gunneridae</taxon>
        <taxon>Pentapetalae</taxon>
        <taxon>rosids</taxon>
        <taxon>malvids</taxon>
        <taxon>Malvales</taxon>
        <taxon>Dipterocarpaceae</taxon>
        <taxon>Rubroshorea</taxon>
    </lineage>
</organism>
<dbReference type="InterPro" id="IPR016197">
    <property type="entry name" value="Chromo-like_dom_sf"/>
</dbReference>
<feature type="domain" description="Chromo" evidence="1">
    <location>
        <begin position="454"/>
        <end position="509"/>
    </location>
</feature>
<protein>
    <recommendedName>
        <fullName evidence="1">Chromo domain-containing protein</fullName>
    </recommendedName>
</protein>
<dbReference type="SUPFAM" id="SSF54160">
    <property type="entry name" value="Chromo domain-like"/>
    <property type="match status" value="1"/>
</dbReference>
<evidence type="ECO:0000259" key="1">
    <source>
        <dbReference type="PROSITE" id="PS50013"/>
    </source>
</evidence>
<dbReference type="Proteomes" id="UP001054252">
    <property type="component" value="Unassembled WGS sequence"/>
</dbReference>
<gene>
    <name evidence="2" type="ORF">SLEP1_g48820</name>
</gene>
<dbReference type="InterPro" id="IPR012337">
    <property type="entry name" value="RNaseH-like_sf"/>
</dbReference>
<evidence type="ECO:0000313" key="3">
    <source>
        <dbReference type="Proteomes" id="UP001054252"/>
    </source>
</evidence>
<dbReference type="EMBL" id="BPVZ01000148">
    <property type="protein sequence ID" value="GKV41260.1"/>
    <property type="molecule type" value="Genomic_DNA"/>
</dbReference>
<comment type="caution">
    <text evidence="2">The sequence shown here is derived from an EMBL/GenBank/DDBJ whole genome shotgun (WGS) entry which is preliminary data.</text>
</comment>
<dbReference type="InterPro" id="IPR000953">
    <property type="entry name" value="Chromo/chromo_shadow_dom"/>
</dbReference>
<dbReference type="GO" id="GO:0003676">
    <property type="term" value="F:nucleic acid binding"/>
    <property type="evidence" value="ECO:0007669"/>
    <property type="project" value="InterPro"/>
</dbReference>
<dbReference type="Gene3D" id="3.30.420.10">
    <property type="entry name" value="Ribonuclease H-like superfamily/Ribonuclease H"/>
    <property type="match status" value="1"/>
</dbReference>
<dbReference type="PROSITE" id="PS50013">
    <property type="entry name" value="CHROMO_2"/>
    <property type="match status" value="1"/>
</dbReference>
<dbReference type="PANTHER" id="PTHR35046:SF26">
    <property type="entry name" value="RNA-DIRECTED DNA POLYMERASE"/>
    <property type="match status" value="1"/>
</dbReference>
<name>A0AAV5LUU6_9ROSI</name>
<keyword evidence="3" id="KW-1185">Reference proteome</keyword>
<dbReference type="Pfam" id="PF24626">
    <property type="entry name" value="SH3_Tf2-1"/>
    <property type="match status" value="1"/>
</dbReference>
<evidence type="ECO:0000313" key="2">
    <source>
        <dbReference type="EMBL" id="GKV41260.1"/>
    </source>
</evidence>
<dbReference type="InterPro" id="IPR036397">
    <property type="entry name" value="RNaseH_sf"/>
</dbReference>
<proteinExistence type="predicted"/>
<dbReference type="PANTHER" id="PTHR35046">
    <property type="entry name" value="ZINC KNUCKLE (CCHC-TYPE) FAMILY PROTEIN"/>
    <property type="match status" value="1"/>
</dbReference>
<reference evidence="2 3" key="1">
    <citation type="journal article" date="2021" name="Commun. Biol.">
        <title>The genome of Shorea leprosula (Dipterocarpaceae) highlights the ecological relevance of drought in aseasonal tropical rainforests.</title>
        <authorList>
            <person name="Ng K.K.S."/>
            <person name="Kobayashi M.J."/>
            <person name="Fawcett J.A."/>
            <person name="Hatakeyama M."/>
            <person name="Paape T."/>
            <person name="Ng C.H."/>
            <person name="Ang C.C."/>
            <person name="Tnah L.H."/>
            <person name="Lee C.T."/>
            <person name="Nishiyama T."/>
            <person name="Sese J."/>
            <person name="O'Brien M.J."/>
            <person name="Copetti D."/>
            <person name="Mohd Noor M.I."/>
            <person name="Ong R.C."/>
            <person name="Putra M."/>
            <person name="Sireger I.Z."/>
            <person name="Indrioko S."/>
            <person name="Kosugi Y."/>
            <person name="Izuno A."/>
            <person name="Isagi Y."/>
            <person name="Lee S.L."/>
            <person name="Shimizu K.K."/>
        </authorList>
    </citation>
    <scope>NUCLEOTIDE SEQUENCE [LARGE SCALE GENOMIC DNA]</scope>
    <source>
        <strain evidence="2">214</strain>
    </source>
</reference>
<dbReference type="AlphaFoldDB" id="A0AAV5LUU6"/>
<dbReference type="InterPro" id="IPR023780">
    <property type="entry name" value="Chromo_domain"/>
</dbReference>
<dbReference type="SMART" id="SM00298">
    <property type="entry name" value="CHROMO"/>
    <property type="match status" value="1"/>
</dbReference>
<accession>A0AAV5LUU6</accession>
<sequence length="549" mass="61686">MTHFLSCSKTTNASHVARLLFRVVVKLHGLPESIVLDRDVKFVSYFWKTLLKLCGTTLLLSSAMAKPRLLTIVLGTFYIALGEKQGNWDLVLPTVEFAYNNSVHHTAGKSPFEIVYGYKPRTPIDLVPFPPNFCVSEPIHTALKSGIHFLRSVLIEREDIPMELISLLLLCVEKDDIVVPPVAQKLSEKVLANCATKLEPYLRKGVADNYITDEEIPKSTICCGIPIPKEDDSNLVTKHDMVKVQGNNVVGYLTSLLLGSEQEFKPNELLEELQYSEVNDMVENRGDLDKMEFKKLPEIEPNGLVETVEENFEFLSVLQAVQPVEFIFSEEFDAKHPEARRKIAMDTADYKLAADVHRKAKDFNVDDFVMVQVHSKHVPKNASKKLFARAIGPYPIMQKLGSNAYLLDLPDHYSSSPVFNVKDLSPYKGTFEPPALSSSNVAGTATSKEPPLAHCYEEVIKVLDDQFVGSKHGGFQRYLVQWKGCPPSDNSWLNKQELLALASALLEEYLASPSLESSSFSFQPGENDGAQPKECKTFKQCYFRRMFKN</sequence>
<dbReference type="Pfam" id="PF00385">
    <property type="entry name" value="Chromo"/>
    <property type="match status" value="1"/>
</dbReference>
<dbReference type="InterPro" id="IPR056924">
    <property type="entry name" value="SH3_Tf2-1"/>
</dbReference>
<dbReference type="SUPFAM" id="SSF53098">
    <property type="entry name" value="Ribonuclease H-like"/>
    <property type="match status" value="1"/>
</dbReference>
<dbReference type="CDD" id="cd00024">
    <property type="entry name" value="CD_CSD"/>
    <property type="match status" value="1"/>
</dbReference>